<dbReference type="PANTHER" id="PTHR15002">
    <property type="entry name" value="RIBOSOMAL BIOGENESIS PROTEIN LAS1L"/>
    <property type="match status" value="1"/>
</dbReference>
<dbReference type="GO" id="GO:0090730">
    <property type="term" value="C:Las1 complex"/>
    <property type="evidence" value="ECO:0007669"/>
    <property type="project" value="InterPro"/>
</dbReference>
<dbReference type="GO" id="GO:0004519">
    <property type="term" value="F:endonuclease activity"/>
    <property type="evidence" value="ECO:0007669"/>
    <property type="project" value="InterPro"/>
</dbReference>
<dbReference type="AlphaFoldDB" id="A0A8H6IKY7"/>
<dbReference type="PANTHER" id="PTHR15002:SF0">
    <property type="entry name" value="RIBOSOMAL BIOGENESIS PROTEIN LAS1L"/>
    <property type="match status" value="1"/>
</dbReference>
<dbReference type="GO" id="GO:0000460">
    <property type="term" value="P:maturation of 5.8S rRNA"/>
    <property type="evidence" value="ECO:0007669"/>
    <property type="project" value="TreeGrafter"/>
</dbReference>
<dbReference type="OrthoDB" id="10263222at2759"/>
<protein>
    <submittedName>
        <fullName evidence="1">Las1-like-domain-containing protein</fullName>
    </submittedName>
</protein>
<evidence type="ECO:0000313" key="1">
    <source>
        <dbReference type="EMBL" id="KAF6766482.1"/>
    </source>
</evidence>
<accession>A0A8H6IKY7</accession>
<dbReference type="Proteomes" id="UP000521943">
    <property type="component" value="Unassembled WGS sequence"/>
</dbReference>
<proteinExistence type="predicted"/>
<sequence>MRLPRRVPWATIGELEQVCSWIYADENDYHAKLLAINRLSAWKAITILPHALESTLSLLVVATHDGPQAHLSSLSLRQSYATAIIRLVNGLVDPLQMGTYARSIASIAKQLGLPSWLVELRHAATHEELPSLSLLREAARQSLSWLLHNYFLPTINPQSQSSSLAPPLRPLKPILKKYKECMKIVSRDASLASQYKSELTGLMKDIERWLAEAGVAANVSFGEVGWDTSATHGSENLSEQDFKERWALDRLCDELLEKGALVPLSKKKRANPIDTFLPPSNSVAIWAPMLEFIQLQHTDFALVLATRVCSQLIMPEASSGDQIELESKLDASYLSCLARWAKWAVDTFADSYQDLRKEVITQLLQELGRAMTLPKQNKSSALELAQVLCEGNAELESALALIAGPHKQVQSQGWNSSDMAVMQQRLDALQKLALSQRTVEESEDEELASSPEARVLAPGWKRADNTWRPCPIGVFSSA</sequence>
<keyword evidence="2" id="KW-1185">Reference proteome</keyword>
<name>A0A8H6IKY7_9AGAR</name>
<comment type="caution">
    <text evidence="1">The sequence shown here is derived from an EMBL/GenBank/DDBJ whole genome shotgun (WGS) entry which is preliminary data.</text>
</comment>
<dbReference type="GO" id="GO:0000470">
    <property type="term" value="P:maturation of LSU-rRNA"/>
    <property type="evidence" value="ECO:0007669"/>
    <property type="project" value="TreeGrafter"/>
</dbReference>
<dbReference type="Pfam" id="PF04031">
    <property type="entry name" value="Las1"/>
    <property type="match status" value="1"/>
</dbReference>
<organism evidence="1 2">
    <name type="scientific">Ephemerocybe angulata</name>
    <dbReference type="NCBI Taxonomy" id="980116"/>
    <lineage>
        <taxon>Eukaryota</taxon>
        <taxon>Fungi</taxon>
        <taxon>Dikarya</taxon>
        <taxon>Basidiomycota</taxon>
        <taxon>Agaricomycotina</taxon>
        <taxon>Agaricomycetes</taxon>
        <taxon>Agaricomycetidae</taxon>
        <taxon>Agaricales</taxon>
        <taxon>Agaricineae</taxon>
        <taxon>Psathyrellaceae</taxon>
        <taxon>Ephemerocybe</taxon>
    </lineage>
</organism>
<dbReference type="GO" id="GO:0030687">
    <property type="term" value="C:preribosome, large subunit precursor"/>
    <property type="evidence" value="ECO:0007669"/>
    <property type="project" value="TreeGrafter"/>
</dbReference>
<dbReference type="InterPro" id="IPR007174">
    <property type="entry name" value="Las1"/>
</dbReference>
<evidence type="ECO:0000313" key="2">
    <source>
        <dbReference type="Proteomes" id="UP000521943"/>
    </source>
</evidence>
<gene>
    <name evidence="1" type="ORF">DFP72DRAFT_866656</name>
</gene>
<reference evidence="1 2" key="1">
    <citation type="submission" date="2020-07" db="EMBL/GenBank/DDBJ databases">
        <title>Comparative genomics of pyrophilous fungi reveals a link between fire events and developmental genes.</title>
        <authorList>
            <consortium name="DOE Joint Genome Institute"/>
            <person name="Steindorff A.S."/>
            <person name="Carver A."/>
            <person name="Calhoun S."/>
            <person name="Stillman K."/>
            <person name="Liu H."/>
            <person name="Lipzen A."/>
            <person name="Pangilinan J."/>
            <person name="Labutti K."/>
            <person name="Bruns T.D."/>
            <person name="Grigoriev I.V."/>
        </authorList>
    </citation>
    <scope>NUCLEOTIDE SEQUENCE [LARGE SCALE GENOMIC DNA]</scope>
    <source>
        <strain evidence="1 2">CBS 144469</strain>
    </source>
</reference>
<dbReference type="EMBL" id="JACGCI010000001">
    <property type="protein sequence ID" value="KAF6766482.1"/>
    <property type="molecule type" value="Genomic_DNA"/>
</dbReference>